<dbReference type="SUPFAM" id="SSF52317">
    <property type="entry name" value="Class I glutamine amidotransferase-like"/>
    <property type="match status" value="1"/>
</dbReference>
<feature type="domain" description="DJ-1/PfpI" evidence="4">
    <location>
        <begin position="19"/>
        <end position="213"/>
    </location>
</feature>
<comment type="similarity">
    <text evidence="3">Belongs to the peptidase C56 family. HSP31-like subfamily.</text>
</comment>
<evidence type="ECO:0000256" key="2">
    <source>
        <dbReference type="ARBA" id="ARBA00023239"/>
    </source>
</evidence>
<dbReference type="GO" id="GO:0019243">
    <property type="term" value="P:methylglyoxal catabolic process to D-lactate via S-lactoyl-glutathione"/>
    <property type="evidence" value="ECO:0007669"/>
    <property type="project" value="TreeGrafter"/>
</dbReference>
<dbReference type="InterPro" id="IPR002818">
    <property type="entry name" value="DJ-1/PfpI"/>
</dbReference>
<evidence type="ECO:0000313" key="6">
    <source>
        <dbReference type="Proteomes" id="UP000186905"/>
    </source>
</evidence>
<keyword evidence="2" id="KW-0456">Lyase</keyword>
<dbReference type="CDD" id="cd03141">
    <property type="entry name" value="GATase1_Hsp31_like"/>
    <property type="match status" value="1"/>
</dbReference>
<dbReference type="STRING" id="1903952.BIT28_27375"/>
<evidence type="ECO:0000256" key="1">
    <source>
        <dbReference type="ARBA" id="ARBA00023016"/>
    </source>
</evidence>
<keyword evidence="1" id="KW-0346">Stress response</keyword>
<dbReference type="GO" id="GO:0019172">
    <property type="term" value="F:glyoxalase III activity"/>
    <property type="evidence" value="ECO:0007669"/>
    <property type="project" value="TreeGrafter"/>
</dbReference>
<evidence type="ECO:0000313" key="5">
    <source>
        <dbReference type="EMBL" id="OLQ70558.1"/>
    </source>
</evidence>
<gene>
    <name evidence="5" type="ORF">BIT28_27375</name>
</gene>
<dbReference type="PANTHER" id="PTHR48094">
    <property type="entry name" value="PROTEIN/NUCLEIC ACID DEGLYCASE DJ-1-RELATED"/>
    <property type="match status" value="1"/>
</dbReference>
<evidence type="ECO:0000256" key="3">
    <source>
        <dbReference type="ARBA" id="ARBA00038493"/>
    </source>
</evidence>
<dbReference type="PANTHER" id="PTHR48094:SF11">
    <property type="entry name" value="GLUTATHIONE-INDEPENDENT GLYOXALASE HSP31-RELATED"/>
    <property type="match status" value="1"/>
</dbReference>
<dbReference type="Gene3D" id="3.40.50.880">
    <property type="match status" value="1"/>
</dbReference>
<organism evidence="5 6">
    <name type="scientific">Photobacterium proteolyticum</name>
    <dbReference type="NCBI Taxonomy" id="1903952"/>
    <lineage>
        <taxon>Bacteria</taxon>
        <taxon>Pseudomonadati</taxon>
        <taxon>Pseudomonadota</taxon>
        <taxon>Gammaproteobacteria</taxon>
        <taxon>Vibrionales</taxon>
        <taxon>Vibrionaceae</taxon>
        <taxon>Photobacterium</taxon>
    </lineage>
</organism>
<reference evidence="5 6" key="1">
    <citation type="submission" date="2016-09" db="EMBL/GenBank/DDBJ databases">
        <title>Photobacterium proteolyticum sp. nov. a protease producing bacterium isolated from ocean sediments of Laizhou Bay.</title>
        <authorList>
            <person name="Li Y."/>
        </authorList>
    </citation>
    <scope>NUCLEOTIDE SEQUENCE [LARGE SCALE GENOMIC DNA]</scope>
    <source>
        <strain evidence="5 6">13-12</strain>
    </source>
</reference>
<evidence type="ECO:0000259" key="4">
    <source>
        <dbReference type="Pfam" id="PF01965"/>
    </source>
</evidence>
<name>A0A1Q9G896_9GAMM</name>
<proteinExistence type="inferred from homology"/>
<protein>
    <submittedName>
        <fullName evidence="5">Thiamine biosynthesis protein ThiJ</fullName>
    </submittedName>
</protein>
<dbReference type="Pfam" id="PF01965">
    <property type="entry name" value="DJ-1_PfpI"/>
    <property type="match status" value="1"/>
</dbReference>
<comment type="caution">
    <text evidence="5">The sequence shown here is derived from an EMBL/GenBank/DDBJ whole genome shotgun (WGS) entry which is preliminary data.</text>
</comment>
<sequence length="223" mass="24190">MVLTSHSQMGETEEKTGFWLSELTHPYYAIADRGIQTDIVSIQGGEAPVDPRSWDEEDKLNVRFMSTPELTLLLKNSPSLDDIDPSDYQAIVFAGGHGTMWDFPDDPDVQDKAATIYEQGGIVAAICHGPAALLNIKLSDDTLLIDGKQVTAFSNAEEEAVQLTEVVPFSLQDELIINGAKYIEQPPWSANVVTDGRLITGQNPQSAAGVGNAICDLLQELTS</sequence>
<keyword evidence="6" id="KW-1185">Reference proteome</keyword>
<dbReference type="AlphaFoldDB" id="A0A1Q9G896"/>
<dbReference type="EMBL" id="MJIL01000097">
    <property type="protein sequence ID" value="OLQ70558.1"/>
    <property type="molecule type" value="Genomic_DNA"/>
</dbReference>
<dbReference type="InterPro" id="IPR029062">
    <property type="entry name" value="Class_I_gatase-like"/>
</dbReference>
<accession>A0A1Q9G896</accession>
<dbReference type="GO" id="GO:0005737">
    <property type="term" value="C:cytoplasm"/>
    <property type="evidence" value="ECO:0007669"/>
    <property type="project" value="TreeGrafter"/>
</dbReference>
<dbReference type="InterPro" id="IPR050325">
    <property type="entry name" value="Prot/Nucl_acid_deglycase"/>
</dbReference>
<dbReference type="Proteomes" id="UP000186905">
    <property type="component" value="Unassembled WGS sequence"/>
</dbReference>